<feature type="compositionally biased region" description="Low complexity" evidence="1">
    <location>
        <begin position="106"/>
        <end position="134"/>
    </location>
</feature>
<evidence type="ECO:0000256" key="1">
    <source>
        <dbReference type="SAM" id="MobiDB-lite"/>
    </source>
</evidence>
<proteinExistence type="predicted"/>
<feature type="region of interest" description="Disordered" evidence="1">
    <location>
        <begin position="319"/>
        <end position="403"/>
    </location>
</feature>
<feature type="region of interest" description="Disordered" evidence="1">
    <location>
        <begin position="444"/>
        <end position="463"/>
    </location>
</feature>
<dbReference type="AlphaFoldDB" id="A0A077R0Z6"/>
<dbReference type="EMBL" id="HG529677">
    <property type="protein sequence ID" value="CDI56175.1"/>
    <property type="molecule type" value="Genomic_DNA"/>
</dbReference>
<feature type="region of interest" description="Disordered" evidence="1">
    <location>
        <begin position="153"/>
        <end position="191"/>
    </location>
</feature>
<protein>
    <submittedName>
        <fullName evidence="2">Uncharacterized protein</fullName>
    </submittedName>
</protein>
<feature type="compositionally biased region" description="Polar residues" evidence="1">
    <location>
        <begin position="368"/>
        <end position="380"/>
    </location>
</feature>
<reference evidence="2" key="1">
    <citation type="journal article" date="2014" name="Genome Biol. Evol.">
        <title>Gene Loss Rather Than Gene Gain Is Associated with a Host Jump from Monocots to Dicots in the Smut Fungus Melanopsichium pennsylvanicum.</title>
        <authorList>
            <person name="Sharma R."/>
            <person name="Mishra B."/>
            <person name="Runge F."/>
            <person name="Thines M."/>
        </authorList>
    </citation>
    <scope>NUCLEOTIDE SEQUENCE</scope>
    <source>
        <strain evidence="2">4</strain>
    </source>
</reference>
<feature type="region of interest" description="Disordered" evidence="1">
    <location>
        <begin position="478"/>
        <end position="498"/>
    </location>
</feature>
<feature type="compositionally biased region" description="Basic and acidic residues" evidence="1">
    <location>
        <begin position="488"/>
        <end position="498"/>
    </location>
</feature>
<feature type="compositionally biased region" description="Basic and acidic residues" evidence="1">
    <location>
        <begin position="37"/>
        <end position="46"/>
    </location>
</feature>
<feature type="compositionally biased region" description="Low complexity" evidence="1">
    <location>
        <begin position="341"/>
        <end position="351"/>
    </location>
</feature>
<feature type="compositionally biased region" description="Low complexity" evidence="1">
    <location>
        <begin position="1"/>
        <end position="20"/>
    </location>
</feature>
<feature type="region of interest" description="Disordered" evidence="1">
    <location>
        <begin position="1"/>
        <end position="138"/>
    </location>
</feature>
<feature type="compositionally biased region" description="Basic and acidic residues" evidence="1">
    <location>
        <begin position="58"/>
        <end position="67"/>
    </location>
</feature>
<sequence length="498" mass="55611">MPAEMSSSQSSAYDSQGSSSLEQDSMYQHLQGFDPASEQRIDRRNSQADSIQAVCQKFESEHLRDGIPHPSFNPSDALIALFPPPHEDQETASSCQEYFEFRSTSHRSSATTSSRSSSSYESSESCPVVESSSSMHMPSLRDMRIAKPSSTHQLSAFGTPANFAPSPVELRPASHHAPERANAPSVRVSRDAPSQVDAARLEKIEESIHCFWLVSENRMQVMQTDLKAMSARIEESRREQDGVRSQVHQILPLQVQITEKVVGASEERETIFSRIKTLEEAAAMWQQEVKATLDAMRAEFRAGMETMLELASKVKKEQIRKATGETPSSALVVKSTKRATPPSKKGSPSASKKGKVQPAMEEDCVRKTLTSASSSIQPDSGSVDECSRPQYRHHPEKKSALDDQQLLNPDQQRHPHQELQDELDVHSATSQHPAYFQIPSQPRLQSTEPSMYNPTQQYSLQSSAPTVQMQLEFRPRPIAPKHAAYSQQREEKLPFRPL</sequence>
<evidence type="ECO:0000313" key="2">
    <source>
        <dbReference type="EMBL" id="CDI56175.1"/>
    </source>
</evidence>
<organism evidence="2">
    <name type="scientific">Melanopsichium pennsylvanicum 4</name>
    <dbReference type="NCBI Taxonomy" id="1398559"/>
    <lineage>
        <taxon>Eukaryota</taxon>
        <taxon>Fungi</taxon>
        <taxon>Dikarya</taxon>
        <taxon>Basidiomycota</taxon>
        <taxon>Ustilaginomycotina</taxon>
        <taxon>Ustilaginomycetes</taxon>
        <taxon>Ustilaginales</taxon>
        <taxon>Ustilaginaceae</taxon>
        <taxon>Melanopsichium</taxon>
    </lineage>
</organism>
<name>A0A077R0Z6_9BASI</name>
<accession>A0A077R0Z6</accession>